<reference evidence="3 6" key="3">
    <citation type="submission" date="2014-10" db="EMBL/GenBank/DDBJ databases">
        <title>Pan-genome analysis of Brazilian lineage A amoebal mimiviruses.</title>
        <authorList>
            <person name="Assis F.L."/>
            <person name="Abrahao J.S."/>
            <person name="Kroon E.G."/>
            <person name="Dornas F.P."/>
            <person name="Andrade K.R."/>
            <person name="Borato P.V.M."/>
            <person name="Pilotto M.R."/>
            <person name="Benamar S."/>
            <person name="LaScola B."/>
            <person name="Colson P."/>
        </authorList>
    </citation>
    <scope>NUCLEOTIDE SEQUENCE [LARGE SCALE GENOMIC DNA]</scope>
    <source>
        <strain evidence="3 6">Amazonia</strain>
    </source>
</reference>
<dbReference type="EMBL" id="HQ336222">
    <property type="protein sequence ID" value="ADO18339.1"/>
    <property type="molecule type" value="Genomic_DNA"/>
</dbReference>
<evidence type="ECO:0000313" key="1">
    <source>
        <dbReference type="EMBL" id="ADO18339.1"/>
    </source>
</evidence>
<name>A0A0G2Y9Q4_MIMIV</name>
<evidence type="ECO:0000313" key="3">
    <source>
        <dbReference type="EMBL" id="AKI81359.1"/>
    </source>
</evidence>
<evidence type="ECO:0000313" key="6">
    <source>
        <dbReference type="Proteomes" id="UP000274448"/>
    </source>
</evidence>
<keyword evidence="4" id="KW-1185">Reference proteome</keyword>
<evidence type="ECO:0000313" key="4">
    <source>
        <dbReference type="Proteomes" id="UP000201519"/>
    </source>
</evidence>
<dbReference type="Proteomes" id="UP000240552">
    <property type="component" value="Segment"/>
</dbReference>
<sequence>MGSCGNSPSLLWLLLADIINKKKDLVYNFDYLQKIHELEMNYFDFVIEKVRLKDTDNHVKITVEKMLDVLKLLLEYTQDQNYQKEIDSCKKYLTDDNPVNPSDDLTEDMLEDDTSREIYLLEFTYGRNQCQYAYSLIQKVEIELANINTLYSTVRSMFYNTMKYIFSSIDYVEVCPENAFKLMINYYENDRNHIAHSLQRKTIKEVRPSQQAITMWFNFGIY</sequence>
<dbReference type="EMBL" id="KM982403">
    <property type="protein sequence ID" value="AKI81359.1"/>
    <property type="molecule type" value="Genomic_DNA"/>
</dbReference>
<accession>E3VZR3</accession>
<protein>
    <submittedName>
        <fullName evidence="2">Uncharacterized protein L683</fullName>
    </submittedName>
</protein>
<dbReference type="SMR" id="A0A0G2Y9Q4"/>
<dbReference type="GeneID" id="9925332"/>
<dbReference type="Proteomes" id="UP000201519">
    <property type="component" value="Segment"/>
</dbReference>
<proteinExistence type="predicted"/>
<dbReference type="Proteomes" id="UP000274448">
    <property type="component" value="Segment"/>
</dbReference>
<accession>A0A0G2Y9Q4</accession>
<evidence type="ECO:0000313" key="2">
    <source>
        <dbReference type="EMBL" id="AEJ34925.1"/>
    </source>
</evidence>
<evidence type="ECO:0000313" key="5">
    <source>
        <dbReference type="Proteomes" id="UP000240552"/>
    </source>
</evidence>
<dbReference type="RefSeq" id="YP_003987208.1">
    <property type="nucleotide sequence ID" value="NC_014649.1"/>
</dbReference>
<reference evidence="1 4" key="2">
    <citation type="journal article" date="2011" name="Virol. J.">
        <title>Breaking the 1000-gene barrier for Mimivirus using ultra-deep genome and transcriptome sequencing.</title>
        <authorList>
            <person name="Legendre M."/>
            <person name="Santini S."/>
            <person name="Rico A."/>
            <person name="Abergel C."/>
            <person name="Claverie J.M."/>
        </authorList>
    </citation>
    <scope>NUCLEOTIDE SEQUENCE [LARGE SCALE GENOMIC DNA]</scope>
</reference>
<organism evidence="1 4">
    <name type="scientific">Acanthamoeba polyphaga mimivirus</name>
    <name type="common">APMV</name>
    <dbReference type="NCBI Taxonomy" id="212035"/>
    <lineage>
        <taxon>Viruses</taxon>
        <taxon>Varidnaviria</taxon>
        <taxon>Bamfordvirae</taxon>
        <taxon>Nucleocytoviricota</taxon>
        <taxon>Megaviricetes</taxon>
        <taxon>Imitervirales</taxon>
        <taxon>Mimiviridae</taxon>
        <taxon>Megamimivirinae</taxon>
        <taxon>Mimivirus</taxon>
        <taxon>Mimivirus bradfordmassiliense</taxon>
    </lineage>
</organism>
<dbReference type="KEGG" id="vg:9925332"/>
<organismHost>
    <name type="scientific">Acanthamoeba polyphaga</name>
    <name type="common">Amoeba</name>
    <dbReference type="NCBI Taxonomy" id="5757"/>
</organismHost>
<gene>
    <name evidence="1" type="primary">L683</name>
    <name evidence="2" type="ORF">MIMI_L683</name>
</gene>
<dbReference type="EMBL" id="JN036606">
    <property type="protein sequence ID" value="AEJ34925.1"/>
    <property type="molecule type" value="Genomic_DNA"/>
</dbReference>
<reference evidence="2 5" key="1">
    <citation type="journal article" date="2011" name="Proc. Natl. Acad. Sci. U.S.A.">
        <title>Mimivirus shows dramatic genome reduction after intraamoebal culture.</title>
        <authorList>
            <person name="Boyer M."/>
            <person name="Azza S."/>
            <person name="Barrassi L."/>
            <person name="Klose T."/>
            <person name="Campocasso A."/>
            <person name="Pagnier I."/>
            <person name="Fournous G."/>
            <person name="Borg A."/>
            <person name="Robert C."/>
            <person name="Zhang X."/>
            <person name="Desnues C."/>
            <person name="Henrissat B."/>
            <person name="Rossmann M.G."/>
            <person name="La Scola B."/>
            <person name="Raoult D."/>
        </authorList>
    </citation>
    <scope>NUCLEOTIDE SEQUENCE [LARGE SCALE GENOMIC DNA]</scope>
    <source>
        <strain evidence="2">M4</strain>
    </source>
</reference>